<dbReference type="PANTHER" id="PTHR10954">
    <property type="entry name" value="RIBONUCLEASE H2 SUBUNIT A"/>
    <property type="match status" value="1"/>
</dbReference>
<dbReference type="InterPro" id="IPR024567">
    <property type="entry name" value="RNase_HII/HIII_dom"/>
</dbReference>
<evidence type="ECO:0000256" key="5">
    <source>
        <dbReference type="ARBA" id="ARBA00007383"/>
    </source>
</evidence>
<dbReference type="GO" id="GO:0004523">
    <property type="term" value="F:RNA-DNA hybrid ribonuclease activity"/>
    <property type="evidence" value="ECO:0007669"/>
    <property type="project" value="UniProtKB-EC"/>
</dbReference>
<gene>
    <name evidence="15" type="ORF">HCR76_07190</name>
</gene>
<sequence>MVVCDPTLDVESELLTGGAPFVIGCDEVGRGAVAGPVAVGMAVVDATHVIIPDGLRDSKMLSEKKRTALAPIVQSWALHSAVGLASAGEVDEIGIIAALGLAAKRALGVLHEQGLAVASGIILLDGNHDYLSPMLNHPLDVRTRVKGDRDCASISGASVVAKVHRDTIMIAEHARHPEYGWQANKGYGSTVHMEAIRLNGPTPVHRRSWLTNHVG</sequence>
<name>A0ABX6YLV8_9MICO</name>
<dbReference type="NCBIfam" id="NF000595">
    <property type="entry name" value="PRK00015.1-3"/>
    <property type="match status" value="1"/>
</dbReference>
<dbReference type="EMBL" id="CP061169">
    <property type="protein sequence ID" value="QPZ39808.1"/>
    <property type="molecule type" value="Genomic_DNA"/>
</dbReference>
<dbReference type="RefSeq" id="WP_166989553.1">
    <property type="nucleotide sequence ID" value="NZ_CP061169.1"/>
</dbReference>
<feature type="binding site" evidence="12">
    <location>
        <position position="26"/>
    </location>
    <ligand>
        <name>a divalent metal cation</name>
        <dbReference type="ChEBI" id="CHEBI:60240"/>
    </ligand>
</feature>
<keyword evidence="16" id="KW-1185">Reference proteome</keyword>
<comment type="cofactor">
    <cofactor evidence="12">
        <name>Mn(2+)</name>
        <dbReference type="ChEBI" id="CHEBI:29035"/>
    </cofactor>
    <cofactor evidence="12">
        <name>Mg(2+)</name>
        <dbReference type="ChEBI" id="CHEBI:18420"/>
    </cofactor>
    <text evidence="12">Manganese or magnesium. Binds 1 divalent metal ion per monomer in the absence of substrate. May bind a second metal ion after substrate binding.</text>
</comment>
<feature type="domain" description="RNase H type-2" evidence="14">
    <location>
        <begin position="20"/>
        <end position="215"/>
    </location>
</feature>
<proteinExistence type="inferred from homology"/>
<evidence type="ECO:0000256" key="4">
    <source>
        <dbReference type="ARBA" id="ARBA00004496"/>
    </source>
</evidence>
<evidence type="ECO:0000256" key="2">
    <source>
        <dbReference type="ARBA" id="ARBA00001946"/>
    </source>
</evidence>
<comment type="subcellular location">
    <subcellularLocation>
        <location evidence="4">Cytoplasm</location>
    </subcellularLocation>
</comment>
<evidence type="ECO:0000256" key="13">
    <source>
        <dbReference type="RuleBase" id="RU003515"/>
    </source>
</evidence>
<accession>A0ABX6YLV8</accession>
<dbReference type="Pfam" id="PF01351">
    <property type="entry name" value="RNase_HII"/>
    <property type="match status" value="1"/>
</dbReference>
<evidence type="ECO:0000313" key="15">
    <source>
        <dbReference type="EMBL" id="QPZ39808.1"/>
    </source>
</evidence>
<dbReference type="CDD" id="cd07182">
    <property type="entry name" value="RNase_HII_bacteria_HII_like"/>
    <property type="match status" value="1"/>
</dbReference>
<evidence type="ECO:0000313" key="16">
    <source>
        <dbReference type="Proteomes" id="UP000662814"/>
    </source>
</evidence>
<dbReference type="Gene3D" id="3.30.420.10">
    <property type="entry name" value="Ribonuclease H-like superfamily/Ribonuclease H"/>
    <property type="match status" value="1"/>
</dbReference>
<evidence type="ECO:0000256" key="10">
    <source>
        <dbReference type="ARBA" id="ARBA00022801"/>
    </source>
</evidence>
<evidence type="ECO:0000256" key="8">
    <source>
        <dbReference type="ARBA" id="ARBA00022723"/>
    </source>
</evidence>
<dbReference type="PROSITE" id="PS51975">
    <property type="entry name" value="RNASE_H_2"/>
    <property type="match status" value="1"/>
</dbReference>
<evidence type="ECO:0000256" key="6">
    <source>
        <dbReference type="ARBA" id="ARBA00022490"/>
    </source>
</evidence>
<evidence type="ECO:0000256" key="3">
    <source>
        <dbReference type="ARBA" id="ARBA00004065"/>
    </source>
</evidence>
<dbReference type="InterPro" id="IPR012337">
    <property type="entry name" value="RNaseH-like_sf"/>
</dbReference>
<dbReference type="PANTHER" id="PTHR10954:SF18">
    <property type="entry name" value="RIBONUCLEASE HII"/>
    <property type="match status" value="1"/>
</dbReference>
<dbReference type="InterPro" id="IPR001352">
    <property type="entry name" value="RNase_HII/HIII"/>
</dbReference>
<reference evidence="15 16" key="1">
    <citation type="submission" date="2020-12" db="EMBL/GenBank/DDBJ databases">
        <title>Microbacterium sp. HY060.</title>
        <authorList>
            <person name="Zhou J."/>
        </authorList>
    </citation>
    <scope>NUCLEOTIDE SEQUENCE [LARGE SCALE GENOMIC DNA]</scope>
    <source>
        <strain evidence="15 16">HY60</strain>
    </source>
</reference>
<comment type="catalytic activity">
    <reaction evidence="1 12 13">
        <text>Endonucleolytic cleavage to 5'-phosphomonoester.</text>
        <dbReference type="EC" id="3.1.26.4"/>
    </reaction>
</comment>
<comment type="cofactor">
    <cofactor evidence="2">
        <name>Mg(2+)</name>
        <dbReference type="ChEBI" id="CHEBI:18420"/>
    </cofactor>
</comment>
<organism evidence="15 16">
    <name type="scientific">Paramicrobacterium chengjingii</name>
    <dbReference type="NCBI Taxonomy" id="2769067"/>
    <lineage>
        <taxon>Bacteria</taxon>
        <taxon>Bacillati</taxon>
        <taxon>Actinomycetota</taxon>
        <taxon>Actinomycetes</taxon>
        <taxon>Micrococcales</taxon>
        <taxon>Microbacteriaceae</taxon>
        <taxon>Paramicrobacterium</taxon>
    </lineage>
</organism>
<evidence type="ECO:0000256" key="11">
    <source>
        <dbReference type="ARBA" id="ARBA00023211"/>
    </source>
</evidence>
<evidence type="ECO:0000256" key="1">
    <source>
        <dbReference type="ARBA" id="ARBA00000077"/>
    </source>
</evidence>
<evidence type="ECO:0000256" key="9">
    <source>
        <dbReference type="ARBA" id="ARBA00022759"/>
    </source>
</evidence>
<keyword evidence="7 12" id="KW-0540">Nuclease</keyword>
<protein>
    <recommendedName>
        <fullName evidence="13">Ribonuclease</fullName>
        <ecNumber evidence="13">3.1.26.4</ecNumber>
    </recommendedName>
</protein>
<dbReference type="InterPro" id="IPR036397">
    <property type="entry name" value="RNaseH_sf"/>
</dbReference>
<feature type="binding site" evidence="12">
    <location>
        <position position="27"/>
    </location>
    <ligand>
        <name>a divalent metal cation</name>
        <dbReference type="ChEBI" id="CHEBI:60240"/>
    </ligand>
</feature>
<keyword evidence="11" id="KW-0464">Manganese</keyword>
<evidence type="ECO:0000256" key="7">
    <source>
        <dbReference type="ARBA" id="ARBA00022722"/>
    </source>
</evidence>
<dbReference type="InterPro" id="IPR022898">
    <property type="entry name" value="RNase_HII"/>
</dbReference>
<dbReference type="SUPFAM" id="SSF53098">
    <property type="entry name" value="Ribonuclease H-like"/>
    <property type="match status" value="1"/>
</dbReference>
<evidence type="ECO:0000259" key="14">
    <source>
        <dbReference type="PROSITE" id="PS51975"/>
    </source>
</evidence>
<keyword evidence="10 12" id="KW-0378">Hydrolase</keyword>
<keyword evidence="8 12" id="KW-0479">Metal-binding</keyword>
<feature type="binding site" evidence="12">
    <location>
        <position position="125"/>
    </location>
    <ligand>
        <name>a divalent metal cation</name>
        <dbReference type="ChEBI" id="CHEBI:60240"/>
    </ligand>
</feature>
<dbReference type="EC" id="3.1.26.4" evidence="13"/>
<comment type="function">
    <text evidence="3 13">Endonuclease that specifically degrades the RNA of RNA-DNA hybrids.</text>
</comment>
<evidence type="ECO:0000256" key="12">
    <source>
        <dbReference type="PROSITE-ProRule" id="PRU01319"/>
    </source>
</evidence>
<keyword evidence="9 12" id="KW-0255">Endonuclease</keyword>
<comment type="similarity">
    <text evidence="5 13">Belongs to the RNase HII family.</text>
</comment>
<dbReference type="Proteomes" id="UP000662814">
    <property type="component" value="Chromosome"/>
</dbReference>
<keyword evidence="6" id="KW-0963">Cytoplasm</keyword>